<proteinExistence type="predicted"/>
<evidence type="ECO:0000313" key="2">
    <source>
        <dbReference type="EMBL" id="BBX51526.1"/>
    </source>
</evidence>
<feature type="compositionally biased region" description="Acidic residues" evidence="1">
    <location>
        <begin position="122"/>
        <end position="135"/>
    </location>
</feature>
<evidence type="ECO:0000313" key="3">
    <source>
        <dbReference type="Proteomes" id="UP000466785"/>
    </source>
</evidence>
<accession>A0A6N4V7F7</accession>
<feature type="compositionally biased region" description="Low complexity" evidence="1">
    <location>
        <begin position="13"/>
        <end position="44"/>
    </location>
</feature>
<dbReference type="KEGG" id="mpof:MPOR_25520"/>
<feature type="region of interest" description="Disordered" evidence="1">
    <location>
        <begin position="1"/>
        <end position="242"/>
    </location>
</feature>
<reference evidence="2 3" key="1">
    <citation type="journal article" date="2019" name="Emerg. Microbes Infect.">
        <title>Comprehensive subspecies identification of 175 nontuberculous mycobacteria species based on 7547 genomic profiles.</title>
        <authorList>
            <person name="Matsumoto Y."/>
            <person name="Kinjo T."/>
            <person name="Motooka D."/>
            <person name="Nabeya D."/>
            <person name="Jung N."/>
            <person name="Uechi K."/>
            <person name="Horii T."/>
            <person name="Iida T."/>
            <person name="Fujita J."/>
            <person name="Nakamura S."/>
        </authorList>
    </citation>
    <scope>NUCLEOTIDE SEQUENCE [LARGE SCALE GENOMIC DNA]</scope>
    <source>
        <strain evidence="2 3">JCM 12603</strain>
    </source>
</reference>
<feature type="compositionally biased region" description="Basic and acidic residues" evidence="1">
    <location>
        <begin position="170"/>
        <end position="182"/>
    </location>
</feature>
<sequence>MGIGAALVGGAGVAYADDGPDGASSASSESSSASEGRASGSTARHTVSSDRDDASTPGQQRGAHLSSRREDDPESQRDAESLTEDSSEPTDDLDDAGDTGTPSAPTPESSADHDVMESADASADETDDAAADVADDSTSQQPDAEHEQTASDPGPPGSTSSTDDIDTEQGDDRRWRAEKVADHPLAPPASADVSAETTVNADVDTVAESSATETPDVPALVTDTAATPADRVPAAGTQREKKAEQAILTPVLAPGAAPEPANPSGPFGRLALAVHTLLKPVGTLLTELGGLILGIRADPVPPGACRDDVCNPTGEIYLPWVRNEVTVLNLTGRAVTLSDLDTKLPLTYGPQQGFVLDNARQVELAFYQGNSYHDDDWTYAGTMTWSDGSTTVSVDVEAGGAVATTTNSRIQTVIFETPESINGPSLISLRETLVLLPEAGTVVTIDSTDPVGQALVAAALCKVSGTCTQEVVDERVRLSAPKQVGNSLFNDGTVISTNRYKVVHEVTKTSGVEENLKIVAGTSLNFSLGPLAFQTEIGALVQQKYGHSWSDGFTTETQVDLDVPPGSYGQIYVQYPQYHDYVTMTLTNSGVTITIPDVEYVSLAPSGVIDENGNPVAVTYTTVDWEIGTGPHPYPDSNSTPTPPETDTVGFVTTPDIAAPLPAPVAKPRSLFGIIGGYVRDQLKAFQVLPNIVFAGRAISSQTIQIINLSPYAQTLSNITGEYEGDDSPTKGFVLQPFERIDIEVDYNVFVDQEAYVTWTNSTGIDIKAELKVFNGGSAPLVTCQTAGCIGDDADRDTGIMYLIYPYSTPGRMDVTNTPNLASAAVDVACTPGYGDAMPGGCGINVTGDTYYNAPTSGPVQQQVNLGSQTNSYYYTITTTKTESASWAAGGGIKLKEKAGVFIGLQLEIEASVLYNSSVQVKDSESSTVVQNLLPDYGGAIYVGDPYLRTYGDYVVNLPNLTMIVTGQWIEAASGLAAQGPVATVVDYPLS</sequence>
<feature type="compositionally biased region" description="Basic and acidic residues" evidence="1">
    <location>
        <begin position="67"/>
        <end position="80"/>
    </location>
</feature>
<dbReference type="Proteomes" id="UP000466785">
    <property type="component" value="Chromosome"/>
</dbReference>
<protein>
    <submittedName>
        <fullName evidence="2">Uncharacterized protein</fullName>
    </submittedName>
</protein>
<feature type="compositionally biased region" description="Gly residues" evidence="1">
    <location>
        <begin position="1"/>
        <end position="12"/>
    </location>
</feature>
<evidence type="ECO:0000256" key="1">
    <source>
        <dbReference type="SAM" id="MobiDB-lite"/>
    </source>
</evidence>
<organism evidence="2 3">
    <name type="scientific">Mycolicibacterium poriferae</name>
    <dbReference type="NCBI Taxonomy" id="39694"/>
    <lineage>
        <taxon>Bacteria</taxon>
        <taxon>Bacillati</taxon>
        <taxon>Actinomycetota</taxon>
        <taxon>Actinomycetes</taxon>
        <taxon>Mycobacteriales</taxon>
        <taxon>Mycobacteriaceae</taxon>
        <taxon>Mycolicibacterium</taxon>
    </lineage>
</organism>
<gene>
    <name evidence="2" type="ORF">MPOR_25520</name>
</gene>
<feature type="compositionally biased region" description="Acidic residues" evidence="1">
    <location>
        <begin position="81"/>
        <end position="97"/>
    </location>
</feature>
<keyword evidence="3" id="KW-1185">Reference proteome</keyword>
<dbReference type="EMBL" id="AP022570">
    <property type="protein sequence ID" value="BBX51526.1"/>
    <property type="molecule type" value="Genomic_DNA"/>
</dbReference>
<dbReference type="AlphaFoldDB" id="A0A6N4V7F7"/>
<name>A0A6N4V7F7_9MYCO</name>